<keyword evidence="1" id="KW-0472">Membrane</keyword>
<feature type="transmembrane region" description="Helical" evidence="1">
    <location>
        <begin position="358"/>
        <end position="375"/>
    </location>
</feature>
<protein>
    <submittedName>
        <fullName evidence="2">Uncharacterized protein</fullName>
    </submittedName>
</protein>
<feature type="transmembrane region" description="Helical" evidence="1">
    <location>
        <begin position="12"/>
        <end position="34"/>
    </location>
</feature>
<dbReference type="EMBL" id="LCYN01000004">
    <property type="protein sequence ID" value="KKZ98757.1"/>
    <property type="molecule type" value="Genomic_DNA"/>
</dbReference>
<reference evidence="3" key="2">
    <citation type="submission" date="2015-04" db="EMBL/GenBank/DDBJ databases">
        <title>Draft Genome Sequences of Eight Spore-Forming Food Isolates of Bacillus cereus Genome sequencing.</title>
        <authorList>
            <person name="Krawcyk A.O."/>
            <person name="de Jong A."/>
            <person name="Eijlander R.T."/>
            <person name="Berendsen E.M."/>
            <person name="Holsappel S."/>
            <person name="Wells-Bennik M."/>
            <person name="Kuipers O.P."/>
        </authorList>
    </citation>
    <scope>NUCLEOTIDE SEQUENCE [LARGE SCALE GENOMIC DNA]</scope>
    <source>
        <strain evidence="3">B4147</strain>
    </source>
</reference>
<evidence type="ECO:0000313" key="2">
    <source>
        <dbReference type="EMBL" id="KKZ98757.1"/>
    </source>
</evidence>
<comment type="caution">
    <text evidence="2">The sequence shown here is derived from an EMBL/GenBank/DDBJ whole genome shotgun (WGS) entry which is preliminary data.</text>
</comment>
<dbReference type="PATRIC" id="fig|1396.433.peg.2218"/>
<evidence type="ECO:0000313" key="3">
    <source>
        <dbReference type="Proteomes" id="UP000035350"/>
    </source>
</evidence>
<evidence type="ECO:0000256" key="1">
    <source>
        <dbReference type="SAM" id="Phobius"/>
    </source>
</evidence>
<sequence length="393" mass="46430">MKANKILDNRFWMWKTLIVGISLSILMLVCLCRLDYFKYLWGYIGVFLLRSLFFSYIWSVIFHYLIFIAVFRKYTLKKESENKTDEKVKGIKVLVNCFKNYICYTKSKKEKTVLSFVKEIIFNVFSPDYFFARVFKYSLENNNSYNKICPNRAFYRTKSKCEGIPGAKHKHLYLGEKVICEYNLKEDRYDCEKHQEKKRLQKFVIYSNWVNVLSACILFIVCMILDLYLESEDTNGYIKFAFIFVTVRLISRAIEVAIAFYSDVVRTKMTRDLSIGERSTNLKRGHRISLVVHTYLEFVILFSILYFLEPIWINRDALSGLTNYMDFVLYSASVSAFNISFDTKNLTTLGKMIHTSQVFLCINLIVLSIATYLGFQDKMNSFEKADWRKENQD</sequence>
<feature type="transmembrane region" description="Helical" evidence="1">
    <location>
        <begin position="40"/>
        <end position="71"/>
    </location>
</feature>
<dbReference type="Proteomes" id="UP000035350">
    <property type="component" value="Unassembled WGS sequence"/>
</dbReference>
<feature type="transmembrane region" description="Helical" evidence="1">
    <location>
        <begin position="203"/>
        <end position="228"/>
    </location>
</feature>
<dbReference type="AlphaFoldDB" id="A0A0G8CG63"/>
<keyword evidence="1" id="KW-1133">Transmembrane helix</keyword>
<keyword evidence="1" id="KW-0812">Transmembrane</keyword>
<feature type="transmembrane region" description="Helical" evidence="1">
    <location>
        <begin position="288"/>
        <end position="307"/>
    </location>
</feature>
<gene>
    <name evidence="2" type="ORF">B4147_3340</name>
</gene>
<reference evidence="2 3" key="1">
    <citation type="journal article" date="2015" name="Genome Announc.">
        <title>Next-Generation Whole-Genome Sequencing of Eight Strains of Bacillus cereus, Isolated from Food.</title>
        <authorList>
            <person name="Krawczyk A.O."/>
            <person name="de Jong A."/>
            <person name="Eijlander R.T."/>
            <person name="Berendsen E.M."/>
            <person name="Holsappel S."/>
            <person name="Wells-Bennik M.H."/>
            <person name="Kuipers O.P."/>
        </authorList>
    </citation>
    <scope>NUCLEOTIDE SEQUENCE [LARGE SCALE GENOMIC DNA]</scope>
    <source>
        <strain evidence="2 3">B4147</strain>
    </source>
</reference>
<name>A0A0G8CG63_9BACI</name>
<feature type="transmembrane region" description="Helical" evidence="1">
    <location>
        <begin position="240"/>
        <end position="261"/>
    </location>
</feature>
<accession>A0A0G8CG63</accession>
<organism evidence="2 3">
    <name type="scientific">Bacillus wiedmannii</name>
    <dbReference type="NCBI Taxonomy" id="1890302"/>
    <lineage>
        <taxon>Bacteria</taxon>
        <taxon>Bacillati</taxon>
        <taxon>Bacillota</taxon>
        <taxon>Bacilli</taxon>
        <taxon>Bacillales</taxon>
        <taxon>Bacillaceae</taxon>
        <taxon>Bacillus</taxon>
        <taxon>Bacillus cereus group</taxon>
    </lineage>
</organism>
<proteinExistence type="predicted"/>